<proteinExistence type="predicted"/>
<dbReference type="EMBL" id="JBBPBM010000178">
    <property type="protein sequence ID" value="KAK8502002.1"/>
    <property type="molecule type" value="Genomic_DNA"/>
</dbReference>
<organism evidence="1 2">
    <name type="scientific">Hibiscus sabdariffa</name>
    <name type="common">roselle</name>
    <dbReference type="NCBI Taxonomy" id="183260"/>
    <lineage>
        <taxon>Eukaryota</taxon>
        <taxon>Viridiplantae</taxon>
        <taxon>Streptophyta</taxon>
        <taxon>Embryophyta</taxon>
        <taxon>Tracheophyta</taxon>
        <taxon>Spermatophyta</taxon>
        <taxon>Magnoliopsida</taxon>
        <taxon>eudicotyledons</taxon>
        <taxon>Gunneridae</taxon>
        <taxon>Pentapetalae</taxon>
        <taxon>rosids</taxon>
        <taxon>malvids</taxon>
        <taxon>Malvales</taxon>
        <taxon>Malvaceae</taxon>
        <taxon>Malvoideae</taxon>
        <taxon>Hibiscus</taxon>
    </lineage>
</organism>
<evidence type="ECO:0000313" key="2">
    <source>
        <dbReference type="Proteomes" id="UP001472677"/>
    </source>
</evidence>
<evidence type="ECO:0000313" key="1">
    <source>
        <dbReference type="EMBL" id="KAK8502002.1"/>
    </source>
</evidence>
<accession>A0ABR2B572</accession>
<sequence>MFTRDWENGELHELWVMEYGVAESWAKISVPHNEPDKMVGDRLDKMTLVEVPMILNASTTEVSFQILDLEKRKKAEKSKLTNPLEPDEFADMGRKNEISRFFSFTKLVL</sequence>
<dbReference type="Proteomes" id="UP001472677">
    <property type="component" value="Unassembled WGS sequence"/>
</dbReference>
<evidence type="ECO:0008006" key="3">
    <source>
        <dbReference type="Google" id="ProtNLM"/>
    </source>
</evidence>
<comment type="caution">
    <text evidence="1">The sequence shown here is derived from an EMBL/GenBank/DDBJ whole genome shotgun (WGS) entry which is preliminary data.</text>
</comment>
<gene>
    <name evidence="1" type="ORF">V6N12_048116</name>
</gene>
<protein>
    <recommendedName>
        <fullName evidence="3">F-box associated domain-containing protein</fullName>
    </recommendedName>
</protein>
<name>A0ABR2B572_9ROSI</name>
<keyword evidence="2" id="KW-1185">Reference proteome</keyword>
<reference evidence="1 2" key="1">
    <citation type="journal article" date="2024" name="G3 (Bethesda)">
        <title>Genome assembly of Hibiscus sabdariffa L. provides insights into metabolisms of medicinal natural products.</title>
        <authorList>
            <person name="Kim T."/>
        </authorList>
    </citation>
    <scope>NUCLEOTIDE SEQUENCE [LARGE SCALE GENOMIC DNA]</scope>
    <source>
        <strain evidence="1">TK-2024</strain>
        <tissue evidence="1">Old leaves</tissue>
    </source>
</reference>